<dbReference type="KEGG" id="clia:C3E79_04605"/>
<protein>
    <submittedName>
        <fullName evidence="6">Uncharacterized protein</fullName>
    </submittedName>
</protein>
<organism evidence="6 7">
    <name type="scientific">Corynebacterium liangguodongii</name>
    <dbReference type="NCBI Taxonomy" id="2079535"/>
    <lineage>
        <taxon>Bacteria</taxon>
        <taxon>Bacillati</taxon>
        <taxon>Actinomycetota</taxon>
        <taxon>Actinomycetes</taxon>
        <taxon>Mycobacteriales</taxon>
        <taxon>Corynebacteriaceae</taxon>
        <taxon>Corynebacterium</taxon>
    </lineage>
</organism>
<dbReference type="PANTHER" id="PTHR34697:SF2">
    <property type="entry name" value="PHOSPHATIDYLGLYCEROL LYSYLTRANSFERASE"/>
    <property type="match status" value="1"/>
</dbReference>
<dbReference type="PANTHER" id="PTHR34697">
    <property type="entry name" value="PHOSPHATIDYLGLYCEROL LYSYLTRANSFERASE"/>
    <property type="match status" value="1"/>
</dbReference>
<keyword evidence="4" id="KW-1133">Transmembrane helix</keyword>
<dbReference type="Pfam" id="PF09924">
    <property type="entry name" value="LPG_synthase_C"/>
    <property type="match status" value="1"/>
</dbReference>
<dbReference type="EMBL" id="CP026948">
    <property type="protein sequence ID" value="AWB83848.1"/>
    <property type="molecule type" value="Genomic_DNA"/>
</dbReference>
<comment type="subcellular location">
    <subcellularLocation>
        <location evidence="1">Cell membrane</location>
        <topology evidence="1">Multi-pass membrane protein</topology>
    </subcellularLocation>
</comment>
<name>A0A2S0WDK1_9CORY</name>
<dbReference type="InterPro" id="IPR051211">
    <property type="entry name" value="PG_lysyltransferase"/>
</dbReference>
<evidence type="ECO:0000256" key="1">
    <source>
        <dbReference type="ARBA" id="ARBA00004651"/>
    </source>
</evidence>
<evidence type="ECO:0000256" key="4">
    <source>
        <dbReference type="ARBA" id="ARBA00022989"/>
    </source>
</evidence>
<proteinExistence type="predicted"/>
<evidence type="ECO:0000313" key="7">
    <source>
        <dbReference type="Proteomes" id="UP000244754"/>
    </source>
</evidence>
<keyword evidence="5" id="KW-0472">Membrane</keyword>
<dbReference type="RefSeq" id="WP_108403857.1">
    <property type="nucleotide sequence ID" value="NZ_CP026948.1"/>
</dbReference>
<gene>
    <name evidence="6" type="ORF">C3E79_04605</name>
</gene>
<keyword evidence="3" id="KW-0812">Transmembrane</keyword>
<dbReference type="InterPro" id="IPR024320">
    <property type="entry name" value="LPG_synthase_C"/>
</dbReference>
<dbReference type="GO" id="GO:0055091">
    <property type="term" value="P:phospholipid homeostasis"/>
    <property type="evidence" value="ECO:0007669"/>
    <property type="project" value="TreeGrafter"/>
</dbReference>
<evidence type="ECO:0000256" key="2">
    <source>
        <dbReference type="ARBA" id="ARBA00022475"/>
    </source>
</evidence>
<dbReference type="AlphaFoldDB" id="A0A2S0WDK1"/>
<accession>A0A2S0WDK1</accession>
<dbReference type="GO" id="GO:0005886">
    <property type="term" value="C:plasma membrane"/>
    <property type="evidence" value="ECO:0007669"/>
    <property type="project" value="UniProtKB-SubCell"/>
</dbReference>
<keyword evidence="7" id="KW-1185">Reference proteome</keyword>
<sequence length="808" mass="86992">MSALKKAALRFPASVVALAGMWVLYALFGRGAYHILGYHILGEENIASFLTSGLTSWHPAGMVYATFALVCFAVPAEILLGTRRFIVAALASHALAVPIGAVLAAAVERAGFNEWGANLAAGAYLSPVAWIFGPLAFATSTMGVLWRRRLRLIMVVLTGTLVLYSGSLVDVIALSAVVLGWAGGSLVHRESIQRVRVSLREARVLIATLFAVVSAGPVLAALNPQASGPFAQVSQLMWEPAVAANEIQARCVDVESTACREALLINQQDGLGPFLLNMAPLALALVIAFGLVRGRRVAWVLAILSAAGSLVIIFAQVGGPTADVLRAVNVVLVILPWLIVLAVLAATRAFFRVASSLRPAIVGTAGALVVCTIVWVAGALANPGFLWPPSLGEALLEAPARFLPPAAAVLLPTHVIPQRFLAWVLYEWVGIAFWAAALFFLHRALTSAPSPAAETERQRAQEILTRGTGDHLAWMGLWGGNRYFFAGGGEGYVAFRVVRNVAVTVGGPVYTEASTRDDVADAFEAYCAEQGWRVAWYSVAEDFSRTGFRRVHVAEESLLYTDNIEFKGKKFQNIRTARNRAGKEGVRAVWTTWAELDVEMREKVFALSEQWVADKALPEMGFTLGGVDELAVEGTKLLLAVGDDGRLHGVTSWLPVYEGGQCVGYTLDFMRRDTAGFRPTVEFLLAEAAAIAAAEGKEWVSLSGAPLARTSEPDSLLEVLLDRTGARIEPLYGFRSLAASKYKFHPTHSGWYLAYDDELALGAIALAVVSCYLPTMRPSDYAGVVREFLARRDRDEPELPGPAPTPRP</sequence>
<dbReference type="Proteomes" id="UP000244754">
    <property type="component" value="Chromosome"/>
</dbReference>
<evidence type="ECO:0000256" key="5">
    <source>
        <dbReference type="ARBA" id="ARBA00023136"/>
    </source>
</evidence>
<dbReference type="GO" id="GO:0016755">
    <property type="term" value="F:aminoacyltransferase activity"/>
    <property type="evidence" value="ECO:0007669"/>
    <property type="project" value="TreeGrafter"/>
</dbReference>
<evidence type="ECO:0000256" key="3">
    <source>
        <dbReference type="ARBA" id="ARBA00022692"/>
    </source>
</evidence>
<keyword evidence="2" id="KW-1003">Cell membrane</keyword>
<dbReference type="OrthoDB" id="594838at2"/>
<evidence type="ECO:0000313" key="6">
    <source>
        <dbReference type="EMBL" id="AWB83848.1"/>
    </source>
</evidence>
<reference evidence="7" key="1">
    <citation type="submission" date="2018-01" db="EMBL/GenBank/DDBJ databases">
        <authorList>
            <person name="Li J."/>
        </authorList>
    </citation>
    <scope>NUCLEOTIDE SEQUENCE [LARGE SCALE GENOMIC DNA]</scope>
    <source>
        <strain evidence="7">2184</strain>
    </source>
</reference>